<gene>
    <name evidence="1" type="ORF">SLEP1_g55588</name>
</gene>
<comment type="caution">
    <text evidence="1">The sequence shown here is derived from an EMBL/GenBank/DDBJ whole genome shotgun (WGS) entry which is preliminary data.</text>
</comment>
<name>A0AAV5MFY3_9ROSI</name>
<protein>
    <submittedName>
        <fullName evidence="1">Uncharacterized protein</fullName>
    </submittedName>
</protein>
<dbReference type="Proteomes" id="UP001054252">
    <property type="component" value="Unassembled WGS sequence"/>
</dbReference>
<dbReference type="AlphaFoldDB" id="A0AAV5MFY3"/>
<dbReference type="EMBL" id="BPVZ01000271">
    <property type="protein sequence ID" value="GKV48796.1"/>
    <property type="molecule type" value="Genomic_DNA"/>
</dbReference>
<organism evidence="1 2">
    <name type="scientific">Rubroshorea leprosula</name>
    <dbReference type="NCBI Taxonomy" id="152421"/>
    <lineage>
        <taxon>Eukaryota</taxon>
        <taxon>Viridiplantae</taxon>
        <taxon>Streptophyta</taxon>
        <taxon>Embryophyta</taxon>
        <taxon>Tracheophyta</taxon>
        <taxon>Spermatophyta</taxon>
        <taxon>Magnoliopsida</taxon>
        <taxon>eudicotyledons</taxon>
        <taxon>Gunneridae</taxon>
        <taxon>Pentapetalae</taxon>
        <taxon>rosids</taxon>
        <taxon>malvids</taxon>
        <taxon>Malvales</taxon>
        <taxon>Dipterocarpaceae</taxon>
        <taxon>Rubroshorea</taxon>
    </lineage>
</organism>
<accession>A0AAV5MFY3</accession>
<proteinExistence type="predicted"/>
<sequence>MHFADFCKRVKIRKIEGFRLEKGGFFFWLSLVLMVEKRKNFSTGRGSFI</sequence>
<keyword evidence="2" id="KW-1185">Reference proteome</keyword>
<reference evidence="1 2" key="1">
    <citation type="journal article" date="2021" name="Commun. Biol.">
        <title>The genome of Shorea leprosula (Dipterocarpaceae) highlights the ecological relevance of drought in aseasonal tropical rainforests.</title>
        <authorList>
            <person name="Ng K.K.S."/>
            <person name="Kobayashi M.J."/>
            <person name="Fawcett J.A."/>
            <person name="Hatakeyama M."/>
            <person name="Paape T."/>
            <person name="Ng C.H."/>
            <person name="Ang C.C."/>
            <person name="Tnah L.H."/>
            <person name="Lee C.T."/>
            <person name="Nishiyama T."/>
            <person name="Sese J."/>
            <person name="O'Brien M.J."/>
            <person name="Copetti D."/>
            <person name="Mohd Noor M.I."/>
            <person name="Ong R.C."/>
            <person name="Putra M."/>
            <person name="Sireger I.Z."/>
            <person name="Indrioko S."/>
            <person name="Kosugi Y."/>
            <person name="Izuno A."/>
            <person name="Isagi Y."/>
            <person name="Lee S.L."/>
            <person name="Shimizu K.K."/>
        </authorList>
    </citation>
    <scope>NUCLEOTIDE SEQUENCE [LARGE SCALE GENOMIC DNA]</scope>
    <source>
        <strain evidence="1">214</strain>
    </source>
</reference>
<evidence type="ECO:0000313" key="2">
    <source>
        <dbReference type="Proteomes" id="UP001054252"/>
    </source>
</evidence>
<evidence type="ECO:0000313" key="1">
    <source>
        <dbReference type="EMBL" id="GKV48796.1"/>
    </source>
</evidence>